<proteinExistence type="predicted"/>
<dbReference type="Proteomes" id="UP000266841">
    <property type="component" value="Unassembled WGS sequence"/>
</dbReference>
<organism evidence="1 2">
    <name type="scientific">Thalassiosira oceanica</name>
    <name type="common">Marine diatom</name>
    <dbReference type="NCBI Taxonomy" id="159749"/>
    <lineage>
        <taxon>Eukaryota</taxon>
        <taxon>Sar</taxon>
        <taxon>Stramenopiles</taxon>
        <taxon>Ochrophyta</taxon>
        <taxon>Bacillariophyta</taxon>
        <taxon>Coscinodiscophyceae</taxon>
        <taxon>Thalassiosirophycidae</taxon>
        <taxon>Thalassiosirales</taxon>
        <taxon>Thalassiosiraceae</taxon>
        <taxon>Thalassiosira</taxon>
    </lineage>
</organism>
<sequence>TNWVLWKDEVATGCLTCLSTAYGYSKGRQICAVLLVQPAQNPGSLKSEETRLENFRAGQLDALASLVLFQNTLQHRFSEHNLKRETRTWQRDKPETP</sequence>
<keyword evidence="2" id="KW-1185">Reference proteome</keyword>
<gene>
    <name evidence="1" type="ORF">THAOC_09053</name>
</gene>
<dbReference type="EMBL" id="AGNL01009750">
    <property type="protein sequence ID" value="EJK69665.1"/>
    <property type="molecule type" value="Genomic_DNA"/>
</dbReference>
<name>K0SW61_THAOC</name>
<accession>K0SW61</accession>
<evidence type="ECO:0000313" key="1">
    <source>
        <dbReference type="EMBL" id="EJK69665.1"/>
    </source>
</evidence>
<feature type="non-terminal residue" evidence="1">
    <location>
        <position position="1"/>
    </location>
</feature>
<reference evidence="1 2" key="1">
    <citation type="journal article" date="2012" name="Genome Biol.">
        <title>Genome and low-iron response of an oceanic diatom adapted to chronic iron limitation.</title>
        <authorList>
            <person name="Lommer M."/>
            <person name="Specht M."/>
            <person name="Roy A.S."/>
            <person name="Kraemer L."/>
            <person name="Andreson R."/>
            <person name="Gutowska M.A."/>
            <person name="Wolf J."/>
            <person name="Bergner S.V."/>
            <person name="Schilhabel M.B."/>
            <person name="Klostermeier U.C."/>
            <person name="Beiko R.G."/>
            <person name="Rosenstiel P."/>
            <person name="Hippler M."/>
            <person name="Laroche J."/>
        </authorList>
    </citation>
    <scope>NUCLEOTIDE SEQUENCE [LARGE SCALE GENOMIC DNA]</scope>
    <source>
        <strain evidence="1 2">CCMP1005</strain>
    </source>
</reference>
<evidence type="ECO:0000313" key="2">
    <source>
        <dbReference type="Proteomes" id="UP000266841"/>
    </source>
</evidence>
<dbReference type="AlphaFoldDB" id="K0SW61"/>
<protein>
    <submittedName>
        <fullName evidence="1">Uncharacterized protein</fullName>
    </submittedName>
</protein>
<comment type="caution">
    <text evidence="1">The sequence shown here is derived from an EMBL/GenBank/DDBJ whole genome shotgun (WGS) entry which is preliminary data.</text>
</comment>